<gene>
    <name evidence="21" type="ORF">SAMN02745176_01306</name>
</gene>
<dbReference type="PRINTS" id="PR00344">
    <property type="entry name" value="BCTRLSENSOR"/>
</dbReference>
<dbReference type="Pfam" id="PF00512">
    <property type="entry name" value="HisKA"/>
    <property type="match status" value="1"/>
</dbReference>
<evidence type="ECO:0000256" key="16">
    <source>
        <dbReference type="SAM" id="Coils"/>
    </source>
</evidence>
<evidence type="ECO:0000259" key="19">
    <source>
        <dbReference type="PROSITE" id="PS50112"/>
    </source>
</evidence>
<dbReference type="InterPro" id="IPR000014">
    <property type="entry name" value="PAS"/>
</dbReference>
<evidence type="ECO:0000259" key="20">
    <source>
        <dbReference type="PROSITE" id="PS50113"/>
    </source>
</evidence>
<dbReference type="CDD" id="cd16922">
    <property type="entry name" value="HATPase_EvgS-ArcB-TorS-like"/>
    <property type="match status" value="1"/>
</dbReference>
<evidence type="ECO:0000256" key="6">
    <source>
        <dbReference type="ARBA" id="ARBA00022679"/>
    </source>
</evidence>
<dbReference type="SUPFAM" id="SSF47384">
    <property type="entry name" value="Homodimeric domain of signal transducing histidine kinase"/>
    <property type="match status" value="1"/>
</dbReference>
<dbReference type="Pfam" id="PF02518">
    <property type="entry name" value="HATPase_c"/>
    <property type="match status" value="1"/>
</dbReference>
<dbReference type="SMART" id="SM00388">
    <property type="entry name" value="HisKA"/>
    <property type="match status" value="1"/>
</dbReference>
<organism evidence="21 22">
    <name type="scientific">Lutispora thermophila DSM 19022</name>
    <dbReference type="NCBI Taxonomy" id="1122184"/>
    <lineage>
        <taxon>Bacteria</taxon>
        <taxon>Bacillati</taxon>
        <taxon>Bacillota</taxon>
        <taxon>Clostridia</taxon>
        <taxon>Lutisporales</taxon>
        <taxon>Lutisporaceae</taxon>
        <taxon>Lutispora</taxon>
    </lineage>
</organism>
<dbReference type="InterPro" id="IPR001610">
    <property type="entry name" value="PAC"/>
</dbReference>
<evidence type="ECO:0000256" key="13">
    <source>
        <dbReference type="ARBA" id="ARBA00068150"/>
    </source>
</evidence>
<comment type="catalytic activity">
    <reaction evidence="1">
        <text>ATP + protein L-histidine = ADP + protein N-phospho-L-histidine.</text>
        <dbReference type="EC" id="2.7.13.3"/>
    </reaction>
</comment>
<keyword evidence="6" id="KW-0808">Transferase</keyword>
<dbReference type="InterPro" id="IPR035965">
    <property type="entry name" value="PAS-like_dom_sf"/>
</dbReference>
<evidence type="ECO:0000256" key="3">
    <source>
        <dbReference type="ARBA" id="ARBA00012438"/>
    </source>
</evidence>
<dbReference type="PROSITE" id="PS50110">
    <property type="entry name" value="RESPONSE_REGULATORY"/>
    <property type="match status" value="1"/>
</dbReference>
<dbReference type="Pfam" id="PF08447">
    <property type="entry name" value="PAS_3"/>
    <property type="match status" value="1"/>
</dbReference>
<reference evidence="21 22" key="1">
    <citation type="submission" date="2016-11" db="EMBL/GenBank/DDBJ databases">
        <authorList>
            <person name="Jaros S."/>
            <person name="Januszkiewicz K."/>
            <person name="Wedrychowicz H."/>
        </authorList>
    </citation>
    <scope>NUCLEOTIDE SEQUENCE [LARGE SCALE GENOMIC DNA]</scope>
    <source>
        <strain evidence="21 22">DSM 19022</strain>
    </source>
</reference>
<dbReference type="OrthoDB" id="9790669at2"/>
<feature type="domain" description="Response regulatory" evidence="18">
    <location>
        <begin position="553"/>
        <end position="669"/>
    </location>
</feature>
<evidence type="ECO:0000256" key="14">
    <source>
        <dbReference type="ARBA" id="ARBA00074306"/>
    </source>
</evidence>
<keyword evidence="22" id="KW-1185">Reference proteome</keyword>
<evidence type="ECO:0000256" key="10">
    <source>
        <dbReference type="ARBA" id="ARBA00023012"/>
    </source>
</evidence>
<feature type="domain" description="PAC" evidence="20">
    <location>
        <begin position="98"/>
        <end position="150"/>
    </location>
</feature>
<dbReference type="PANTHER" id="PTHR45339:SF5">
    <property type="entry name" value="HISTIDINE KINASE"/>
    <property type="match status" value="1"/>
</dbReference>
<feature type="coiled-coil region" evidence="16">
    <location>
        <begin position="269"/>
        <end position="296"/>
    </location>
</feature>
<evidence type="ECO:0000256" key="11">
    <source>
        <dbReference type="ARBA" id="ARBA00024867"/>
    </source>
</evidence>
<keyword evidence="10" id="KW-0902">Two-component regulatory system</keyword>
<sequence length="671" mass="77237">MNHDDKDSSVWKLKNFSSKEKINKHDKMPSISLDVFDDAIVGLTKNFEIYLWSKGAQEKFGYTEEEIIGENISILIPENRKNEMLAQIDVVKKGAVVKDFETVRVSKEGRSIQVAISVSPVYDSDEKFIGAIVIYKDISKKIELCKKLAEYEKIARIALESGQFGIWEFNIITNEIKHHNDWIKILGYEECDIDNSCESWMELLHHEDLPHVTKKCHMIYENKDFIAEYRIKCKNGEYKWMRTKGRVVQWSDDGKPIRMIGTNEDITDRKLIEEKCKEKCKQLEQLKKEADYANQAKSIFLANMSHEIRTPINGIIGMMQLLELTSLNEEQKRYINRMKESADLLVAIINDILDISKIEAGKIQLDNKPFDLFKTTKNIYNNLLLQGSSKGLEVGFYFDPRINTKVIGDELRLKQVLTNLTNNAVKYTDKGYIILRVELISHDDAYQKVKFIVKDSGIGINDELKDKIFEKFFQGDLSTEKKYIGVGLGLSIAKKLALEMGGDIDYESKEGEGSSFYFECNMKTYVDTPSNASNHSRCTCMHNKEDNAGNVKTILYVDDNIVDQEVMQGVLSRKGYRLISSYSGKEAIEVLRSNNIDLILMDIQMHGMNGYKVTDMIRQEFKNRHIPIIAVTAYAMREDRDKCIEAGMDDYISKPFDINQLYSILEKWLGM</sequence>
<dbReference type="EC" id="2.7.13.3" evidence="3"/>
<dbReference type="SMART" id="SM00448">
    <property type="entry name" value="REC"/>
    <property type="match status" value="1"/>
</dbReference>
<dbReference type="Gene3D" id="3.40.50.2300">
    <property type="match status" value="1"/>
</dbReference>
<evidence type="ECO:0000256" key="1">
    <source>
        <dbReference type="ARBA" id="ARBA00000085"/>
    </source>
</evidence>
<evidence type="ECO:0000259" key="17">
    <source>
        <dbReference type="PROSITE" id="PS50109"/>
    </source>
</evidence>
<keyword evidence="5 15" id="KW-0597">Phosphoprotein</keyword>
<evidence type="ECO:0000256" key="4">
    <source>
        <dbReference type="ARBA" id="ARBA00018672"/>
    </source>
</evidence>
<comment type="similarity">
    <text evidence="2">In the N-terminal section; belongs to the phytochrome family.</text>
</comment>
<evidence type="ECO:0000256" key="8">
    <source>
        <dbReference type="ARBA" id="ARBA00022777"/>
    </source>
</evidence>
<dbReference type="SUPFAM" id="SSF52172">
    <property type="entry name" value="CheY-like"/>
    <property type="match status" value="1"/>
</dbReference>
<comment type="subunit">
    <text evidence="12">At low DSF concentrations, interacts with RpfF.</text>
</comment>
<dbReference type="CDD" id="cd17546">
    <property type="entry name" value="REC_hyHK_CKI1_RcsC-like"/>
    <property type="match status" value="1"/>
</dbReference>
<dbReference type="InterPro" id="IPR000700">
    <property type="entry name" value="PAS-assoc_C"/>
</dbReference>
<dbReference type="PROSITE" id="PS50112">
    <property type="entry name" value="PAS"/>
    <property type="match status" value="1"/>
</dbReference>
<dbReference type="InterPro" id="IPR003661">
    <property type="entry name" value="HisK_dim/P_dom"/>
</dbReference>
<dbReference type="InterPro" id="IPR001789">
    <property type="entry name" value="Sig_transdc_resp-reg_receiver"/>
</dbReference>
<dbReference type="Proteomes" id="UP000184442">
    <property type="component" value="Unassembled WGS sequence"/>
</dbReference>
<dbReference type="PANTHER" id="PTHR45339">
    <property type="entry name" value="HYBRID SIGNAL TRANSDUCTION HISTIDINE KINASE J"/>
    <property type="match status" value="1"/>
</dbReference>
<dbReference type="InterPro" id="IPR011006">
    <property type="entry name" value="CheY-like_superfamily"/>
</dbReference>
<dbReference type="InterPro" id="IPR013655">
    <property type="entry name" value="PAS_fold_3"/>
</dbReference>
<comment type="function">
    <text evidence="11">May play the central regulatory role in sporulation. It may be an element of the effector pathway responsible for the activation of sporulation genes in response to nutritional stress. Spo0A may act in concert with spo0H (a sigma factor) to control the expression of some genes that are critical to the sporulation process.</text>
</comment>
<keyword evidence="9" id="KW-0067">ATP-binding</keyword>
<dbReference type="CDD" id="cd00130">
    <property type="entry name" value="PAS"/>
    <property type="match status" value="2"/>
</dbReference>
<keyword evidence="16" id="KW-0175">Coiled coil</keyword>
<dbReference type="FunFam" id="1.10.287.130:FF:000002">
    <property type="entry name" value="Two-component osmosensing histidine kinase"/>
    <property type="match status" value="1"/>
</dbReference>
<dbReference type="PROSITE" id="PS50113">
    <property type="entry name" value="PAC"/>
    <property type="match status" value="2"/>
</dbReference>
<protein>
    <recommendedName>
        <fullName evidence="14">Circadian input-output histidine kinase CikA</fullName>
        <ecNumber evidence="3">2.7.13.3</ecNumber>
    </recommendedName>
    <alternativeName>
        <fullName evidence="13">Sensory/regulatory protein RpfC</fullName>
    </alternativeName>
    <alternativeName>
        <fullName evidence="4">Stage 0 sporulation protein A homolog</fullName>
    </alternativeName>
</protein>
<dbReference type="InterPro" id="IPR036097">
    <property type="entry name" value="HisK_dim/P_sf"/>
</dbReference>
<name>A0A1M6DUU6_9FIRM</name>
<evidence type="ECO:0000256" key="9">
    <source>
        <dbReference type="ARBA" id="ARBA00022840"/>
    </source>
</evidence>
<feature type="domain" description="PAS" evidence="19">
    <location>
        <begin position="33"/>
        <end position="94"/>
    </location>
</feature>
<accession>A0A1M6DUU6</accession>
<feature type="modified residue" description="4-aspartylphosphate" evidence="15">
    <location>
        <position position="602"/>
    </location>
</feature>
<evidence type="ECO:0000256" key="2">
    <source>
        <dbReference type="ARBA" id="ARBA00006402"/>
    </source>
</evidence>
<dbReference type="SMART" id="SM00091">
    <property type="entry name" value="PAS"/>
    <property type="match status" value="2"/>
</dbReference>
<dbReference type="InterPro" id="IPR004358">
    <property type="entry name" value="Sig_transdc_His_kin-like_C"/>
</dbReference>
<dbReference type="SMART" id="SM00086">
    <property type="entry name" value="PAC"/>
    <property type="match status" value="2"/>
</dbReference>
<dbReference type="GO" id="GO:0000155">
    <property type="term" value="F:phosphorelay sensor kinase activity"/>
    <property type="evidence" value="ECO:0007669"/>
    <property type="project" value="InterPro"/>
</dbReference>
<dbReference type="Gene3D" id="3.30.565.10">
    <property type="entry name" value="Histidine kinase-like ATPase, C-terminal domain"/>
    <property type="match status" value="1"/>
</dbReference>
<dbReference type="NCBIfam" id="TIGR00229">
    <property type="entry name" value="sensory_box"/>
    <property type="match status" value="2"/>
</dbReference>
<dbReference type="STRING" id="1122184.SAMN02745176_01306"/>
<dbReference type="RefSeq" id="WP_073025421.1">
    <property type="nucleotide sequence ID" value="NZ_FQZS01000007.1"/>
</dbReference>
<dbReference type="FunFam" id="3.30.565.10:FF:000010">
    <property type="entry name" value="Sensor histidine kinase RcsC"/>
    <property type="match status" value="1"/>
</dbReference>
<dbReference type="Pfam" id="PF13426">
    <property type="entry name" value="PAS_9"/>
    <property type="match status" value="1"/>
</dbReference>
<evidence type="ECO:0000256" key="12">
    <source>
        <dbReference type="ARBA" id="ARBA00064003"/>
    </source>
</evidence>
<evidence type="ECO:0000313" key="22">
    <source>
        <dbReference type="Proteomes" id="UP000184442"/>
    </source>
</evidence>
<dbReference type="AlphaFoldDB" id="A0A1M6DUU6"/>
<dbReference type="GO" id="GO:0005524">
    <property type="term" value="F:ATP binding"/>
    <property type="evidence" value="ECO:0007669"/>
    <property type="project" value="UniProtKB-KW"/>
</dbReference>
<dbReference type="SUPFAM" id="SSF55785">
    <property type="entry name" value="PYP-like sensor domain (PAS domain)"/>
    <property type="match status" value="2"/>
</dbReference>
<dbReference type="CDD" id="cd00082">
    <property type="entry name" value="HisKA"/>
    <property type="match status" value="1"/>
</dbReference>
<feature type="domain" description="PAC" evidence="20">
    <location>
        <begin position="225"/>
        <end position="278"/>
    </location>
</feature>
<dbReference type="Gene3D" id="3.30.450.20">
    <property type="entry name" value="PAS domain"/>
    <property type="match status" value="2"/>
</dbReference>
<proteinExistence type="inferred from homology"/>
<dbReference type="Pfam" id="PF00072">
    <property type="entry name" value="Response_reg"/>
    <property type="match status" value="1"/>
</dbReference>
<feature type="domain" description="Histidine kinase" evidence="17">
    <location>
        <begin position="303"/>
        <end position="524"/>
    </location>
</feature>
<dbReference type="SMART" id="SM00387">
    <property type="entry name" value="HATPase_c"/>
    <property type="match status" value="1"/>
</dbReference>
<keyword evidence="8 21" id="KW-0418">Kinase</keyword>
<dbReference type="PROSITE" id="PS50109">
    <property type="entry name" value="HIS_KIN"/>
    <property type="match status" value="1"/>
</dbReference>
<dbReference type="EMBL" id="FQZS01000007">
    <property type="protein sequence ID" value="SHI77014.1"/>
    <property type="molecule type" value="Genomic_DNA"/>
</dbReference>
<dbReference type="SUPFAM" id="SSF55874">
    <property type="entry name" value="ATPase domain of HSP90 chaperone/DNA topoisomerase II/histidine kinase"/>
    <property type="match status" value="1"/>
</dbReference>
<evidence type="ECO:0000256" key="5">
    <source>
        <dbReference type="ARBA" id="ARBA00022553"/>
    </source>
</evidence>
<keyword evidence="7" id="KW-0547">Nucleotide-binding</keyword>
<dbReference type="InterPro" id="IPR003594">
    <property type="entry name" value="HATPase_dom"/>
</dbReference>
<evidence type="ECO:0000313" key="21">
    <source>
        <dbReference type="EMBL" id="SHI77014.1"/>
    </source>
</evidence>
<evidence type="ECO:0000259" key="18">
    <source>
        <dbReference type="PROSITE" id="PS50110"/>
    </source>
</evidence>
<dbReference type="InterPro" id="IPR036890">
    <property type="entry name" value="HATPase_C_sf"/>
</dbReference>
<dbReference type="Gene3D" id="1.10.287.130">
    <property type="match status" value="1"/>
</dbReference>
<evidence type="ECO:0000256" key="15">
    <source>
        <dbReference type="PROSITE-ProRule" id="PRU00169"/>
    </source>
</evidence>
<evidence type="ECO:0000256" key="7">
    <source>
        <dbReference type="ARBA" id="ARBA00022741"/>
    </source>
</evidence>
<dbReference type="InterPro" id="IPR005467">
    <property type="entry name" value="His_kinase_dom"/>
</dbReference>